<dbReference type="Proteomes" id="UP001049176">
    <property type="component" value="Chromosome 5"/>
</dbReference>
<dbReference type="OrthoDB" id="429813at2759"/>
<dbReference type="AlphaFoldDB" id="A0A9P7RYC7"/>
<comment type="caution">
    <text evidence="4">The sequence shown here is derived from an EMBL/GenBank/DDBJ whole genome shotgun (WGS) entry which is preliminary data.</text>
</comment>
<evidence type="ECO:0000313" key="5">
    <source>
        <dbReference type="Proteomes" id="UP001049176"/>
    </source>
</evidence>
<evidence type="ECO:0000256" key="1">
    <source>
        <dbReference type="ARBA" id="ARBA00006432"/>
    </source>
</evidence>
<proteinExistence type="inferred from homology"/>
<keyword evidence="5" id="KW-1185">Reference proteome</keyword>
<protein>
    <recommendedName>
        <fullName evidence="3">AMP-dependent synthetase/ligase domain-containing protein</fullName>
    </recommendedName>
</protein>
<sequence>MERIPLPPQTQARSSATFTSPPMDGSMCLTQIYDWQAHHSPRHRLFVFNNRVGNVRTILWKEAIAAIYTGARSLRAKLAKVLNEKNGAPIVAILTTTDTLTYFTMIMSVLRADCVVFPISPRNSAGAVAHLLGKVGADHVLVGLEVAMQELLHESLKLFKAKFESRKLPSSSPVFSFEDLFRPDWEDAFTLQPNELPLTLVNLHDTVLYLHSSGSTAFPKPIPVTNLRFLQFGQIPWFGEQDWNDKVLSMHVVPMIHGMAVMQTFWAASTGLVISTFEPKFPPIPPTPENVYEVARATSTDVILCVPSFVEAWACHPEYVQWLASRSGIVSPFYRPSFHVFKNA</sequence>
<name>A0A9P7RYC7_9AGAR</name>
<feature type="compositionally biased region" description="Polar residues" evidence="2">
    <location>
        <begin position="9"/>
        <end position="20"/>
    </location>
</feature>
<dbReference type="SUPFAM" id="SSF56801">
    <property type="entry name" value="Acetyl-CoA synthetase-like"/>
    <property type="match status" value="1"/>
</dbReference>
<accession>A0A9P7RYC7</accession>
<comment type="similarity">
    <text evidence="1">Belongs to the ATP-dependent AMP-binding enzyme family.</text>
</comment>
<gene>
    <name evidence="4" type="ORF">E1B28_008351</name>
</gene>
<evidence type="ECO:0000313" key="4">
    <source>
        <dbReference type="EMBL" id="KAG7091962.1"/>
    </source>
</evidence>
<feature type="region of interest" description="Disordered" evidence="2">
    <location>
        <begin position="1"/>
        <end position="22"/>
    </location>
</feature>
<dbReference type="GO" id="GO:0006631">
    <property type="term" value="P:fatty acid metabolic process"/>
    <property type="evidence" value="ECO:0007669"/>
    <property type="project" value="TreeGrafter"/>
</dbReference>
<evidence type="ECO:0000259" key="3">
    <source>
        <dbReference type="Pfam" id="PF00501"/>
    </source>
</evidence>
<dbReference type="Gene3D" id="3.40.50.12780">
    <property type="entry name" value="N-terminal domain of ligase-like"/>
    <property type="match status" value="1"/>
</dbReference>
<dbReference type="InterPro" id="IPR000873">
    <property type="entry name" value="AMP-dep_synth/lig_dom"/>
</dbReference>
<dbReference type="GeneID" id="66077427"/>
<dbReference type="EMBL" id="CM032185">
    <property type="protein sequence ID" value="KAG7091962.1"/>
    <property type="molecule type" value="Genomic_DNA"/>
</dbReference>
<dbReference type="PANTHER" id="PTHR43201">
    <property type="entry name" value="ACYL-COA SYNTHETASE"/>
    <property type="match status" value="1"/>
</dbReference>
<reference evidence="4" key="1">
    <citation type="journal article" date="2021" name="Genome Biol. Evol.">
        <title>The assembled and annotated genome of the fairy-ring fungus Marasmius oreades.</title>
        <authorList>
            <person name="Hiltunen M."/>
            <person name="Ament-Velasquez S.L."/>
            <person name="Johannesson H."/>
        </authorList>
    </citation>
    <scope>NUCLEOTIDE SEQUENCE</scope>
    <source>
        <strain evidence="4">03SP1</strain>
    </source>
</reference>
<feature type="domain" description="AMP-dependent synthetase/ligase" evidence="3">
    <location>
        <begin position="67"/>
        <end position="317"/>
    </location>
</feature>
<dbReference type="GO" id="GO:0031956">
    <property type="term" value="F:medium-chain fatty acid-CoA ligase activity"/>
    <property type="evidence" value="ECO:0007669"/>
    <property type="project" value="TreeGrafter"/>
</dbReference>
<organism evidence="4 5">
    <name type="scientific">Marasmius oreades</name>
    <name type="common">fairy-ring Marasmius</name>
    <dbReference type="NCBI Taxonomy" id="181124"/>
    <lineage>
        <taxon>Eukaryota</taxon>
        <taxon>Fungi</taxon>
        <taxon>Dikarya</taxon>
        <taxon>Basidiomycota</taxon>
        <taxon>Agaricomycotina</taxon>
        <taxon>Agaricomycetes</taxon>
        <taxon>Agaricomycetidae</taxon>
        <taxon>Agaricales</taxon>
        <taxon>Marasmiineae</taxon>
        <taxon>Marasmiaceae</taxon>
        <taxon>Marasmius</taxon>
    </lineage>
</organism>
<dbReference type="KEGG" id="more:E1B28_008351"/>
<dbReference type="PANTHER" id="PTHR43201:SF8">
    <property type="entry name" value="ACYL-COA SYNTHETASE FAMILY MEMBER 3"/>
    <property type="match status" value="1"/>
</dbReference>
<evidence type="ECO:0000256" key="2">
    <source>
        <dbReference type="SAM" id="MobiDB-lite"/>
    </source>
</evidence>
<dbReference type="RefSeq" id="XP_043008432.1">
    <property type="nucleotide sequence ID" value="XM_043153148.1"/>
</dbReference>
<dbReference type="Pfam" id="PF00501">
    <property type="entry name" value="AMP-binding"/>
    <property type="match status" value="1"/>
</dbReference>
<dbReference type="InterPro" id="IPR042099">
    <property type="entry name" value="ANL_N_sf"/>
</dbReference>